<proteinExistence type="predicted"/>
<dbReference type="GO" id="GO:0005737">
    <property type="term" value="C:cytoplasm"/>
    <property type="evidence" value="ECO:0007669"/>
    <property type="project" value="TreeGrafter"/>
</dbReference>
<dbReference type="Gene3D" id="3.40.630.30">
    <property type="match status" value="1"/>
</dbReference>
<feature type="domain" description="N-acetyltransferase" evidence="1">
    <location>
        <begin position="12"/>
        <end position="169"/>
    </location>
</feature>
<dbReference type="InterPro" id="IPR051531">
    <property type="entry name" value="N-acetyltransferase"/>
</dbReference>
<dbReference type="Proteomes" id="UP000279384">
    <property type="component" value="Unassembled WGS sequence"/>
</dbReference>
<comment type="caution">
    <text evidence="2">The sequence shown here is derived from an EMBL/GenBank/DDBJ whole genome shotgun (WGS) entry which is preliminary data.</text>
</comment>
<evidence type="ECO:0000313" key="3">
    <source>
        <dbReference type="Proteomes" id="UP000279384"/>
    </source>
</evidence>
<dbReference type="SUPFAM" id="SSF55729">
    <property type="entry name" value="Acyl-CoA N-acyltransferases (Nat)"/>
    <property type="match status" value="1"/>
</dbReference>
<protein>
    <submittedName>
        <fullName evidence="2">Ribosomal-protein-alanine N-acetyltransferase</fullName>
    </submittedName>
</protein>
<reference evidence="2 3" key="1">
    <citation type="submission" date="2018-10" db="EMBL/GenBank/DDBJ databases">
        <title>Genomic Encyclopedia of Type Strains, Phase IV (KMG-IV): sequencing the most valuable type-strain genomes for metagenomic binning, comparative biology and taxonomic classification.</title>
        <authorList>
            <person name="Goeker M."/>
        </authorList>
    </citation>
    <scope>NUCLEOTIDE SEQUENCE [LARGE SCALE GENOMIC DNA]</scope>
    <source>
        <strain evidence="2 3">DSM 3303</strain>
    </source>
</reference>
<organism evidence="2 3">
    <name type="scientific">Vogesella indigofera</name>
    <name type="common">Pseudomonas indigofera</name>
    <dbReference type="NCBI Taxonomy" id="45465"/>
    <lineage>
        <taxon>Bacteria</taxon>
        <taxon>Pseudomonadati</taxon>
        <taxon>Pseudomonadota</taxon>
        <taxon>Betaproteobacteria</taxon>
        <taxon>Neisseriales</taxon>
        <taxon>Chromobacteriaceae</taxon>
        <taxon>Vogesella</taxon>
    </lineage>
</organism>
<dbReference type="PANTHER" id="PTHR43792:SF9">
    <property type="entry name" value="RIBOSOMAL-PROTEIN-ALANINE ACETYLTRANSFERASE"/>
    <property type="match status" value="1"/>
</dbReference>
<dbReference type="CDD" id="cd04301">
    <property type="entry name" value="NAT_SF"/>
    <property type="match status" value="1"/>
</dbReference>
<name>A0A495B3C3_VOGIN</name>
<sequence length="184" mass="20967">MSAFPALQGARLTLREFRPQDAPALFDIYRDAVSMQWFGTEPLQTLAQAEAQVAVFIGWQQLPSPWRRWAVESRADQQLAGSCGLFKWNRGWRSCTLGYELAPAYRGQGMMREALQLALDWGFANMALNRIEAQVHPDNLPSIRLLQGLGFVQEGRLREAGFWLGQYHDLLAFSLLRQDWVLPS</sequence>
<dbReference type="AlphaFoldDB" id="A0A495B3C3"/>
<evidence type="ECO:0000259" key="1">
    <source>
        <dbReference type="PROSITE" id="PS51186"/>
    </source>
</evidence>
<keyword evidence="2" id="KW-0808">Transferase</keyword>
<dbReference type="EMBL" id="RBID01000017">
    <property type="protein sequence ID" value="RKQ55462.1"/>
    <property type="molecule type" value="Genomic_DNA"/>
</dbReference>
<dbReference type="PROSITE" id="PS51186">
    <property type="entry name" value="GNAT"/>
    <property type="match status" value="1"/>
</dbReference>
<evidence type="ECO:0000313" key="2">
    <source>
        <dbReference type="EMBL" id="RKQ55462.1"/>
    </source>
</evidence>
<dbReference type="RefSeq" id="WP_120811627.1">
    <property type="nucleotide sequence ID" value="NZ_RBID01000017.1"/>
</dbReference>
<dbReference type="InterPro" id="IPR000182">
    <property type="entry name" value="GNAT_dom"/>
</dbReference>
<dbReference type="InterPro" id="IPR016181">
    <property type="entry name" value="Acyl_CoA_acyltransferase"/>
</dbReference>
<dbReference type="GO" id="GO:0008999">
    <property type="term" value="F:protein-N-terminal-alanine acetyltransferase activity"/>
    <property type="evidence" value="ECO:0007669"/>
    <property type="project" value="TreeGrafter"/>
</dbReference>
<dbReference type="PANTHER" id="PTHR43792">
    <property type="entry name" value="GNAT FAMILY, PUTATIVE (AFU_ORTHOLOGUE AFUA_3G00765)-RELATED-RELATED"/>
    <property type="match status" value="1"/>
</dbReference>
<dbReference type="Pfam" id="PF13302">
    <property type="entry name" value="Acetyltransf_3"/>
    <property type="match status" value="1"/>
</dbReference>
<accession>A0A495B3C3</accession>
<gene>
    <name evidence="2" type="ORF">C8E02_2840</name>
</gene>